<dbReference type="HOGENOM" id="CLU_2222213_0_0_6"/>
<comment type="caution">
    <text evidence="1">The sequence shown here is derived from an EMBL/GenBank/DDBJ whole genome shotgun (WGS) entry which is preliminary data.</text>
</comment>
<dbReference type="EMBL" id="CBSY010000290">
    <property type="protein sequence ID" value="CDH22101.1"/>
    <property type="molecule type" value="Genomic_DNA"/>
</dbReference>
<dbReference type="AlphaFoldDB" id="A0A077PN38"/>
<protein>
    <submittedName>
        <fullName evidence="1">Uncharacterized protein</fullName>
    </submittedName>
</protein>
<keyword evidence="2" id="KW-1185">Reference proteome</keyword>
<proteinExistence type="predicted"/>
<evidence type="ECO:0000313" key="1">
    <source>
        <dbReference type="EMBL" id="CDH22101.1"/>
    </source>
</evidence>
<sequence>MQFTIQITVNDKSGHRHTEKLLTIEKQADIPNDIGLSLSESKLLLNVIQQSVIQKQAAEYLDEHRACPCCQRNRRVKNKQTIQYGVLRRNLRNFRPAIFSDLSELG</sequence>
<organism evidence="1 2">
    <name type="scientific">Xenorhabdus bovienii str. kraussei Quebec</name>
    <dbReference type="NCBI Taxonomy" id="1398203"/>
    <lineage>
        <taxon>Bacteria</taxon>
        <taxon>Pseudomonadati</taxon>
        <taxon>Pseudomonadota</taxon>
        <taxon>Gammaproteobacteria</taxon>
        <taxon>Enterobacterales</taxon>
        <taxon>Morganellaceae</taxon>
        <taxon>Xenorhabdus</taxon>
    </lineage>
</organism>
<gene>
    <name evidence="1" type="ORF">XBKQ1_960003</name>
</gene>
<name>A0A077PN38_XENBV</name>
<reference evidence="1" key="1">
    <citation type="submission" date="2013-07" db="EMBL/GenBank/DDBJ databases">
        <title>Sub-species coevolution in mutualistic symbiosis.</title>
        <authorList>
            <person name="Murfin K."/>
            <person name="Klassen J."/>
            <person name="Lee M."/>
            <person name="Forst S."/>
            <person name="Stock P."/>
            <person name="Goodrich-Blair H."/>
        </authorList>
    </citation>
    <scope>NUCLEOTIDE SEQUENCE [LARGE SCALE GENOMIC DNA]</scope>
    <source>
        <strain evidence="1">Kraussei Quebec</strain>
    </source>
</reference>
<dbReference type="Proteomes" id="UP000028500">
    <property type="component" value="Unassembled WGS sequence"/>
</dbReference>
<evidence type="ECO:0000313" key="2">
    <source>
        <dbReference type="Proteomes" id="UP000028500"/>
    </source>
</evidence>
<accession>A0A077PN38</accession>